<dbReference type="EMBL" id="VSKK01000002">
    <property type="protein sequence ID" value="TYB77180.1"/>
    <property type="molecule type" value="Genomic_DNA"/>
</dbReference>
<proteinExistence type="predicted"/>
<dbReference type="Pfam" id="PF18962">
    <property type="entry name" value="Por_Secre_tail"/>
    <property type="match status" value="1"/>
</dbReference>
<reference evidence="4 5" key="1">
    <citation type="submission" date="2019-08" db="EMBL/GenBank/DDBJ databases">
        <title>Genomes of Antarctic Bizionia species.</title>
        <authorList>
            <person name="Bowman J.P."/>
        </authorList>
    </citation>
    <scope>NUCLEOTIDE SEQUENCE [LARGE SCALE GENOMIC DNA]</scope>
    <source>
        <strain evidence="4 5">ADA-4</strain>
    </source>
</reference>
<keyword evidence="5" id="KW-1185">Reference proteome</keyword>
<protein>
    <submittedName>
        <fullName evidence="4">T9SS type A sorting domain-containing protein</fullName>
    </submittedName>
</protein>
<evidence type="ECO:0000259" key="3">
    <source>
        <dbReference type="Pfam" id="PF18962"/>
    </source>
</evidence>
<evidence type="ECO:0000313" key="5">
    <source>
        <dbReference type="Proteomes" id="UP000323720"/>
    </source>
</evidence>
<feature type="chain" id="PRO_5023033414" evidence="2">
    <location>
        <begin position="21"/>
        <end position="273"/>
    </location>
</feature>
<evidence type="ECO:0000256" key="2">
    <source>
        <dbReference type="SAM" id="SignalP"/>
    </source>
</evidence>
<evidence type="ECO:0000313" key="4">
    <source>
        <dbReference type="EMBL" id="TYB77180.1"/>
    </source>
</evidence>
<gene>
    <name evidence="4" type="ORF">ES674_10880</name>
</gene>
<feature type="signal peptide" evidence="2">
    <location>
        <begin position="1"/>
        <end position="20"/>
    </location>
</feature>
<dbReference type="NCBIfam" id="TIGR04183">
    <property type="entry name" value="Por_Secre_tail"/>
    <property type="match status" value="1"/>
</dbReference>
<name>A0A5D0R6A9_9FLAO</name>
<keyword evidence="1 2" id="KW-0732">Signal</keyword>
<accession>A0A5D0R6A9</accession>
<dbReference type="InterPro" id="IPR026444">
    <property type="entry name" value="Secre_tail"/>
</dbReference>
<dbReference type="RefSeq" id="WP_148404057.1">
    <property type="nucleotide sequence ID" value="NZ_VSKK01000002.1"/>
</dbReference>
<sequence>MKKNYILLFIFALGFLQINAQTPCSQSNPAPVTSIIYTNPERSNATVAFDMVVAPETQFSLTTVTVKMAAALMANLNPTGTVSIYNNASNLPGTLVVSEVITPTVVTEAPISTFAIYTVTFTFSTPVVLNNLIGTTPATYWVGFQMGNVNGGDTGVTGGDVIAGLPYAAKGAGAWTLGALDGTYTFEGICLLSVDDFSLKSISVTPNPAQDYINIDFPNSISNYTTELFDIAGKLVLKSNNVERLNVSKLHSGIYILKISTDTGSVSKRIIKS</sequence>
<dbReference type="Proteomes" id="UP000323720">
    <property type="component" value="Unassembled WGS sequence"/>
</dbReference>
<dbReference type="AlphaFoldDB" id="A0A5D0R6A9"/>
<organism evidence="4 5">
    <name type="scientific">Bizionia myxarmorum</name>
    <dbReference type="NCBI Taxonomy" id="291186"/>
    <lineage>
        <taxon>Bacteria</taxon>
        <taxon>Pseudomonadati</taxon>
        <taxon>Bacteroidota</taxon>
        <taxon>Flavobacteriia</taxon>
        <taxon>Flavobacteriales</taxon>
        <taxon>Flavobacteriaceae</taxon>
        <taxon>Bizionia</taxon>
    </lineage>
</organism>
<comment type="caution">
    <text evidence="4">The sequence shown here is derived from an EMBL/GenBank/DDBJ whole genome shotgun (WGS) entry which is preliminary data.</text>
</comment>
<evidence type="ECO:0000256" key="1">
    <source>
        <dbReference type="ARBA" id="ARBA00022729"/>
    </source>
</evidence>
<feature type="domain" description="Secretion system C-terminal sorting" evidence="3">
    <location>
        <begin position="206"/>
        <end position="271"/>
    </location>
</feature>
<dbReference type="OrthoDB" id="1489153at2"/>